<organism evidence="2 3">
    <name type="scientific">Paenibacillus xylanivorans</name>
    <dbReference type="NCBI Taxonomy" id="1705561"/>
    <lineage>
        <taxon>Bacteria</taxon>
        <taxon>Bacillati</taxon>
        <taxon>Bacillota</taxon>
        <taxon>Bacilli</taxon>
        <taxon>Bacillales</taxon>
        <taxon>Paenibacillaceae</taxon>
        <taxon>Paenibacillus</taxon>
    </lineage>
</organism>
<dbReference type="SMART" id="SM00341">
    <property type="entry name" value="HRDC"/>
    <property type="match status" value="1"/>
</dbReference>
<dbReference type="RefSeq" id="WP_053780457.1">
    <property type="nucleotide sequence ID" value="NZ_LITU01000050.1"/>
</dbReference>
<keyword evidence="2" id="KW-0347">Helicase</keyword>
<keyword evidence="2" id="KW-0547">Nucleotide-binding</keyword>
<dbReference type="InterPro" id="IPR002121">
    <property type="entry name" value="HRDC_dom"/>
</dbReference>
<dbReference type="Proteomes" id="UP000037688">
    <property type="component" value="Unassembled WGS sequence"/>
</dbReference>
<dbReference type="EMBL" id="LITU01000050">
    <property type="protein sequence ID" value="KOY16976.1"/>
    <property type="molecule type" value="Genomic_DNA"/>
</dbReference>
<dbReference type="GO" id="GO:0003676">
    <property type="term" value="F:nucleic acid binding"/>
    <property type="evidence" value="ECO:0007669"/>
    <property type="project" value="InterPro"/>
</dbReference>
<dbReference type="InterPro" id="IPR010997">
    <property type="entry name" value="HRDC-like_sf"/>
</dbReference>
<dbReference type="Gene3D" id="1.10.150.80">
    <property type="entry name" value="HRDC domain"/>
    <property type="match status" value="1"/>
</dbReference>
<name>A0A0M9BRQ3_9BACL</name>
<accession>A0A0M9BRQ3</accession>
<dbReference type="GO" id="GO:0000166">
    <property type="term" value="F:nucleotide binding"/>
    <property type="evidence" value="ECO:0007669"/>
    <property type="project" value="InterPro"/>
</dbReference>
<evidence type="ECO:0000313" key="2">
    <source>
        <dbReference type="EMBL" id="KOY16976.1"/>
    </source>
</evidence>
<sequence>MEVIFMNRLSRMSDQNEEHAQLWIGEEEGEWHLGWTRYEEGDRVDAIWYDGSSWDELLHVYRHQLAIQMGEGYRPLLQGLFHENDDLKSRSYGGQRLHCYSELYGNEGLYMDLCIWRRKRAASDRKAPYFIATNRLLRLISAFVPQSIDELMQLPGVGENKASEYGAEWLELTNGLERSTSFPLEWVYTVLKEQEYESWLYKQREQKYKQELDRFTTRKQVLEGMKEGHTLEEIVNRSGLSRRELIELLETLDLEGYDTDCLLDAELAVMPEEEQEAVWSAYEELGDTFLKPVLHKVYGGEKPGGSNLEQVYERLRMIRIRFRRHTETEQNAG</sequence>
<dbReference type="GO" id="GO:0004386">
    <property type="term" value="F:helicase activity"/>
    <property type="evidence" value="ECO:0007669"/>
    <property type="project" value="UniProtKB-KW"/>
</dbReference>
<dbReference type="Pfam" id="PF00570">
    <property type="entry name" value="HRDC"/>
    <property type="match status" value="1"/>
</dbReference>
<keyword evidence="3" id="KW-1185">Reference proteome</keyword>
<dbReference type="OrthoDB" id="26793at2"/>
<dbReference type="InterPro" id="IPR044876">
    <property type="entry name" value="HRDC_dom_sf"/>
</dbReference>
<comment type="caution">
    <text evidence="2">The sequence shown here is derived from an EMBL/GenBank/DDBJ whole genome shotgun (WGS) entry which is preliminary data.</text>
</comment>
<keyword evidence="2" id="KW-0378">Hydrolase</keyword>
<dbReference type="PATRIC" id="fig|1705561.3.peg.1630"/>
<reference evidence="2 3" key="1">
    <citation type="submission" date="2015-08" db="EMBL/GenBank/DDBJ databases">
        <title>Draft genome sequence of cellulolytic and xylanolytic Paenibacillus sp. A59, isolated from a decaying forest soil from Patagonia, Argentina.</title>
        <authorList>
            <person name="Ghio S."/>
            <person name="Caceres A.M."/>
            <person name="Talia P."/>
            <person name="Grasso D."/>
            <person name="Campos E."/>
        </authorList>
    </citation>
    <scope>NUCLEOTIDE SEQUENCE [LARGE SCALE GENOMIC DNA]</scope>
    <source>
        <strain evidence="2 3">A59</strain>
    </source>
</reference>
<dbReference type="PROSITE" id="PS50967">
    <property type="entry name" value="HRDC"/>
    <property type="match status" value="1"/>
</dbReference>
<evidence type="ECO:0000313" key="3">
    <source>
        <dbReference type="Proteomes" id="UP000037688"/>
    </source>
</evidence>
<gene>
    <name evidence="2" type="ORF">AMS66_08960</name>
</gene>
<dbReference type="SUPFAM" id="SSF47819">
    <property type="entry name" value="HRDC-like"/>
    <property type="match status" value="1"/>
</dbReference>
<feature type="domain" description="HRDC" evidence="1">
    <location>
        <begin position="103"/>
        <end position="183"/>
    </location>
</feature>
<evidence type="ECO:0000259" key="1">
    <source>
        <dbReference type="PROSITE" id="PS50967"/>
    </source>
</evidence>
<proteinExistence type="predicted"/>
<dbReference type="AlphaFoldDB" id="A0A0M9BRQ3"/>
<protein>
    <submittedName>
        <fullName evidence="2">Helicase</fullName>
    </submittedName>
</protein>
<keyword evidence="2" id="KW-0067">ATP-binding</keyword>